<evidence type="ECO:0000256" key="5">
    <source>
        <dbReference type="ARBA" id="ARBA00023002"/>
    </source>
</evidence>
<dbReference type="SUPFAM" id="SSF54373">
    <property type="entry name" value="FAD-linked reductases, C-terminal domain"/>
    <property type="match status" value="1"/>
</dbReference>
<dbReference type="SUPFAM" id="SSF51971">
    <property type="entry name" value="Nucleotide-binding domain"/>
    <property type="match status" value="1"/>
</dbReference>
<comment type="similarity">
    <text evidence="2">Belongs to the DAMOX/DASOX family.</text>
</comment>
<dbReference type="EMBL" id="JBHSPB010000027">
    <property type="protein sequence ID" value="MFC5724417.1"/>
    <property type="molecule type" value="Genomic_DNA"/>
</dbReference>
<evidence type="ECO:0000256" key="2">
    <source>
        <dbReference type="ARBA" id="ARBA00006730"/>
    </source>
</evidence>
<keyword evidence="3" id="KW-0285">Flavoprotein</keyword>
<proteinExistence type="inferred from homology"/>
<dbReference type="Proteomes" id="UP001596083">
    <property type="component" value="Unassembled WGS sequence"/>
</dbReference>
<dbReference type="PIRSF" id="PIRSF000189">
    <property type="entry name" value="D-aa_oxidase"/>
    <property type="match status" value="1"/>
</dbReference>
<evidence type="ECO:0000256" key="3">
    <source>
        <dbReference type="ARBA" id="ARBA00022630"/>
    </source>
</evidence>
<dbReference type="Gene3D" id="3.30.9.10">
    <property type="entry name" value="D-Amino Acid Oxidase, subunit A, domain 2"/>
    <property type="match status" value="1"/>
</dbReference>
<dbReference type="EC" id="1.4.3.3" evidence="6"/>
<evidence type="ECO:0000256" key="7">
    <source>
        <dbReference type="ARBA" id="ARBA00039751"/>
    </source>
</evidence>
<comment type="catalytic activity">
    <reaction evidence="8">
        <text>a D-alpha-amino acid + O2 + H2O = a 2-oxocarboxylate + H2O2 + NH4(+)</text>
        <dbReference type="Rhea" id="RHEA:21816"/>
        <dbReference type="ChEBI" id="CHEBI:15377"/>
        <dbReference type="ChEBI" id="CHEBI:15379"/>
        <dbReference type="ChEBI" id="CHEBI:16240"/>
        <dbReference type="ChEBI" id="CHEBI:28938"/>
        <dbReference type="ChEBI" id="CHEBI:35179"/>
        <dbReference type="ChEBI" id="CHEBI:59871"/>
        <dbReference type="EC" id="1.4.3.3"/>
    </reaction>
    <physiologicalReaction direction="left-to-right" evidence="8">
        <dbReference type="Rhea" id="RHEA:21817"/>
    </physiologicalReaction>
</comment>
<evidence type="ECO:0000313" key="11">
    <source>
        <dbReference type="Proteomes" id="UP001596083"/>
    </source>
</evidence>
<dbReference type="InterPro" id="IPR006076">
    <property type="entry name" value="FAD-dep_OxRdtase"/>
</dbReference>
<dbReference type="GO" id="GO:0016491">
    <property type="term" value="F:oxidoreductase activity"/>
    <property type="evidence" value="ECO:0007669"/>
    <property type="project" value="UniProtKB-KW"/>
</dbReference>
<gene>
    <name evidence="10" type="ORF">ACFP1Z_30110</name>
</gene>
<comment type="cofactor">
    <cofactor evidence="1">
        <name>FAD</name>
        <dbReference type="ChEBI" id="CHEBI:57692"/>
    </cofactor>
</comment>
<evidence type="ECO:0000256" key="6">
    <source>
        <dbReference type="ARBA" id="ARBA00039101"/>
    </source>
</evidence>
<keyword evidence="4" id="KW-0274">FAD</keyword>
<accession>A0ABW0Z971</accession>
<evidence type="ECO:0000259" key="9">
    <source>
        <dbReference type="Pfam" id="PF01266"/>
    </source>
</evidence>
<dbReference type="Pfam" id="PF01266">
    <property type="entry name" value="DAO"/>
    <property type="match status" value="1"/>
</dbReference>
<protein>
    <recommendedName>
        <fullName evidence="7">D-amino-acid oxidase</fullName>
        <ecNumber evidence="6">1.4.3.3</ecNumber>
    </recommendedName>
</protein>
<dbReference type="InterPro" id="IPR023209">
    <property type="entry name" value="DAO"/>
</dbReference>
<evidence type="ECO:0000313" key="10">
    <source>
        <dbReference type="EMBL" id="MFC5724417.1"/>
    </source>
</evidence>
<evidence type="ECO:0000256" key="4">
    <source>
        <dbReference type="ARBA" id="ARBA00022827"/>
    </source>
</evidence>
<comment type="caution">
    <text evidence="10">The sequence shown here is derived from an EMBL/GenBank/DDBJ whole genome shotgun (WGS) entry which is preliminary data.</text>
</comment>
<feature type="domain" description="FAD dependent oxidoreductase" evidence="9">
    <location>
        <begin position="7"/>
        <end position="312"/>
    </location>
</feature>
<dbReference type="Gene3D" id="3.40.50.720">
    <property type="entry name" value="NAD(P)-binding Rossmann-like Domain"/>
    <property type="match status" value="1"/>
</dbReference>
<reference evidence="11" key="1">
    <citation type="journal article" date="2019" name="Int. J. Syst. Evol. Microbiol.">
        <title>The Global Catalogue of Microorganisms (GCM) 10K type strain sequencing project: providing services to taxonomists for standard genome sequencing and annotation.</title>
        <authorList>
            <consortium name="The Broad Institute Genomics Platform"/>
            <consortium name="The Broad Institute Genome Sequencing Center for Infectious Disease"/>
            <person name="Wu L."/>
            <person name="Ma J."/>
        </authorList>
    </citation>
    <scope>NUCLEOTIDE SEQUENCE [LARGE SCALE GENOMIC DNA]</scope>
    <source>
        <strain evidence="11">CGMCC 4.7304</strain>
    </source>
</reference>
<evidence type="ECO:0000256" key="8">
    <source>
        <dbReference type="ARBA" id="ARBA00049547"/>
    </source>
</evidence>
<organism evidence="10 11">
    <name type="scientific">Streptomyces gamaensis</name>
    <dbReference type="NCBI Taxonomy" id="1763542"/>
    <lineage>
        <taxon>Bacteria</taxon>
        <taxon>Bacillati</taxon>
        <taxon>Actinomycetota</taxon>
        <taxon>Actinomycetes</taxon>
        <taxon>Kitasatosporales</taxon>
        <taxon>Streptomycetaceae</taxon>
        <taxon>Streptomyces</taxon>
    </lineage>
</organism>
<dbReference type="InterPro" id="IPR006181">
    <property type="entry name" value="D-amino_acid_oxidase_CS"/>
</dbReference>
<sequence>MSVTGGIVVVGAGVAGLTTAVVLAEAGHEVRLVAEELPGRTSLAAGAVWGPFLVGPQDRVERWGRHSLGVLTALAAEPATGVRLVTGTDAARRPVTVPHWAAALPGFTLCDATRLPQGFVSGYRMTAPLVDMPVHLDYLQRRFLHAGGSVERRRVGALREAGPGAAAVVNCAGLGARELARDATLRPVRGQTVVVENPGITEFFCEVDGDDTELLCVFPHGDTVVLGGVAVDGDESTEPDEKTAEGILARCAAVVPALARARVLGHRAGIRPVREQVRLEAETADDGTLVVHNYGHGGAGVTLAWGCAREAAGLCAGR</sequence>
<dbReference type="PROSITE" id="PS00677">
    <property type="entry name" value="DAO"/>
    <property type="match status" value="1"/>
</dbReference>
<dbReference type="PANTHER" id="PTHR11530:SF11">
    <property type="entry name" value="D-ASPARTATE OXIDASE"/>
    <property type="match status" value="1"/>
</dbReference>
<dbReference type="PANTHER" id="PTHR11530">
    <property type="entry name" value="D-AMINO ACID OXIDASE"/>
    <property type="match status" value="1"/>
</dbReference>
<name>A0ABW0Z971_9ACTN</name>
<keyword evidence="5 10" id="KW-0560">Oxidoreductase</keyword>
<evidence type="ECO:0000256" key="1">
    <source>
        <dbReference type="ARBA" id="ARBA00001974"/>
    </source>
</evidence>
<dbReference type="RefSeq" id="WP_390320877.1">
    <property type="nucleotide sequence ID" value="NZ_JBHSPB010000027.1"/>
</dbReference>
<keyword evidence="11" id="KW-1185">Reference proteome</keyword>